<organism evidence="1 2">
    <name type="scientific">Nocardia cerradoensis</name>
    <dbReference type="NCBI Taxonomy" id="85688"/>
    <lineage>
        <taxon>Bacteria</taxon>
        <taxon>Bacillati</taxon>
        <taxon>Actinomycetota</taxon>
        <taxon>Actinomycetes</taxon>
        <taxon>Mycobacteriales</taxon>
        <taxon>Nocardiaceae</taxon>
        <taxon>Nocardia</taxon>
    </lineage>
</organism>
<evidence type="ECO:0008006" key="3">
    <source>
        <dbReference type="Google" id="ProtNLM"/>
    </source>
</evidence>
<dbReference type="NCBIfam" id="NF033634">
    <property type="entry name" value="SLATT_1"/>
    <property type="match status" value="1"/>
</dbReference>
<dbReference type="InterPro" id="IPR025325">
    <property type="entry name" value="DUF4231"/>
</dbReference>
<protein>
    <recommendedName>
        <fullName evidence="3">DUF4231 domain-containing protein</fullName>
    </recommendedName>
</protein>
<gene>
    <name evidence="1" type="ORF">B7C42_08162</name>
</gene>
<dbReference type="Proteomes" id="UP000215506">
    <property type="component" value="Unassembled WGS sequence"/>
</dbReference>
<comment type="caution">
    <text evidence="1">The sequence shown here is derived from an EMBL/GenBank/DDBJ whole genome shotgun (WGS) entry which is preliminary data.</text>
</comment>
<dbReference type="Pfam" id="PF14015">
    <property type="entry name" value="DUF4231"/>
    <property type="match status" value="1"/>
</dbReference>
<evidence type="ECO:0000313" key="2">
    <source>
        <dbReference type="Proteomes" id="UP000215506"/>
    </source>
</evidence>
<dbReference type="AlphaFoldDB" id="A0A231GT62"/>
<sequence>MVEPQAGAREADPVWARLVDQLAWYSSKSAAAQRSYTRVKIGQIAVGATVPVVAALSAPPAVTAASAAVVVVAEGAQQLFQWHSNWLRYRSSAEALKREKFLYMAGAGRYSASDRRMVLAERLESLISQENTQWIAAGDPHNQSTATASPPGH</sequence>
<proteinExistence type="predicted"/>
<evidence type="ECO:0000313" key="1">
    <source>
        <dbReference type="EMBL" id="OXR39768.1"/>
    </source>
</evidence>
<reference evidence="1 2" key="1">
    <citation type="submission" date="2017-07" db="EMBL/GenBank/DDBJ databases">
        <title>First draft Genome Sequence of Nocardia cerradoensis isolated from human infection.</title>
        <authorList>
            <person name="Carrasco G."/>
        </authorList>
    </citation>
    <scope>NUCLEOTIDE SEQUENCE [LARGE SCALE GENOMIC DNA]</scope>
    <source>
        <strain evidence="1 2">CNM20130759</strain>
    </source>
</reference>
<dbReference type="EMBL" id="NGAF01000069">
    <property type="protein sequence ID" value="OXR39768.1"/>
    <property type="molecule type" value="Genomic_DNA"/>
</dbReference>
<keyword evidence="2" id="KW-1185">Reference proteome</keyword>
<name>A0A231GT62_9NOCA</name>
<accession>A0A231GT62</accession>